<protein>
    <submittedName>
        <fullName evidence="2">Uncharacterized protein</fullName>
    </submittedName>
</protein>
<keyword evidence="1" id="KW-1133">Transmembrane helix</keyword>
<evidence type="ECO:0000313" key="3">
    <source>
        <dbReference type="Proteomes" id="UP001206925"/>
    </source>
</evidence>
<proteinExistence type="predicted"/>
<sequence>WTKASHRASAKQSSGRLDTKNDVVVTNLSSLCLNLFSIIFSLLLRMTSHPSSIQQQQQQQPYPGEMLQYPDSPMNLFNNAHIANIHHSRKDPKMLPDALSQDSKNDQFVTRFNTQSNMKMFTRDFNTRPNIMDYRKAPGN</sequence>
<keyword evidence="1" id="KW-0472">Membrane</keyword>
<accession>A0AAD5CSM3</accession>
<dbReference type="Proteomes" id="UP001206925">
    <property type="component" value="Unassembled WGS sequence"/>
</dbReference>
<dbReference type="EMBL" id="JAMZMK010006881">
    <property type="protein sequence ID" value="KAI7746887.1"/>
    <property type="molecule type" value="Genomic_DNA"/>
</dbReference>
<evidence type="ECO:0000313" key="2">
    <source>
        <dbReference type="EMBL" id="KAI7746887.1"/>
    </source>
</evidence>
<evidence type="ECO:0000256" key="1">
    <source>
        <dbReference type="SAM" id="Phobius"/>
    </source>
</evidence>
<keyword evidence="3" id="KW-1185">Reference proteome</keyword>
<organism evidence="2 3">
    <name type="scientific">Ambrosia artemisiifolia</name>
    <name type="common">Common ragweed</name>
    <dbReference type="NCBI Taxonomy" id="4212"/>
    <lineage>
        <taxon>Eukaryota</taxon>
        <taxon>Viridiplantae</taxon>
        <taxon>Streptophyta</taxon>
        <taxon>Embryophyta</taxon>
        <taxon>Tracheophyta</taxon>
        <taxon>Spermatophyta</taxon>
        <taxon>Magnoliopsida</taxon>
        <taxon>eudicotyledons</taxon>
        <taxon>Gunneridae</taxon>
        <taxon>Pentapetalae</taxon>
        <taxon>asterids</taxon>
        <taxon>campanulids</taxon>
        <taxon>Asterales</taxon>
        <taxon>Asteraceae</taxon>
        <taxon>Asteroideae</taxon>
        <taxon>Heliantheae alliance</taxon>
        <taxon>Heliantheae</taxon>
        <taxon>Ambrosia</taxon>
    </lineage>
</organism>
<feature type="non-terminal residue" evidence="2">
    <location>
        <position position="140"/>
    </location>
</feature>
<reference evidence="2" key="1">
    <citation type="submission" date="2022-06" db="EMBL/GenBank/DDBJ databases">
        <title>Uncovering the hologenomic basis of an extraordinary plant invasion.</title>
        <authorList>
            <person name="Bieker V.C."/>
            <person name="Martin M.D."/>
            <person name="Gilbert T."/>
            <person name="Hodgins K."/>
            <person name="Battlay P."/>
            <person name="Petersen B."/>
            <person name="Wilson J."/>
        </authorList>
    </citation>
    <scope>NUCLEOTIDE SEQUENCE</scope>
    <source>
        <strain evidence="2">AA19_3_7</strain>
        <tissue evidence="2">Leaf</tissue>
    </source>
</reference>
<feature type="transmembrane region" description="Helical" evidence="1">
    <location>
        <begin position="23"/>
        <end position="44"/>
    </location>
</feature>
<gene>
    <name evidence="2" type="ORF">M8C21_032179</name>
</gene>
<keyword evidence="1" id="KW-0812">Transmembrane</keyword>
<dbReference type="AlphaFoldDB" id="A0AAD5CSM3"/>
<comment type="caution">
    <text evidence="2">The sequence shown here is derived from an EMBL/GenBank/DDBJ whole genome shotgun (WGS) entry which is preliminary data.</text>
</comment>
<name>A0AAD5CSM3_AMBAR</name>